<evidence type="ECO:0000313" key="4">
    <source>
        <dbReference type="Proteomes" id="UP000029736"/>
    </source>
</evidence>
<dbReference type="GO" id="GO:0017148">
    <property type="term" value="P:negative regulation of translation"/>
    <property type="evidence" value="ECO:0007669"/>
    <property type="project" value="UniProtKB-UniRule"/>
</dbReference>
<dbReference type="GO" id="GO:0005737">
    <property type="term" value="C:cytoplasm"/>
    <property type="evidence" value="ECO:0007669"/>
    <property type="project" value="UniProtKB-SubCell"/>
</dbReference>
<dbReference type="OrthoDB" id="9793681at2"/>
<evidence type="ECO:0000256" key="1">
    <source>
        <dbReference type="ARBA" id="ARBA00010574"/>
    </source>
</evidence>
<keyword evidence="4" id="KW-1185">Reference proteome</keyword>
<keyword evidence="2" id="KW-0810">Translation regulation</keyword>
<proteinExistence type="inferred from homology"/>
<dbReference type="GO" id="GO:0090071">
    <property type="term" value="P:negative regulation of ribosome biogenesis"/>
    <property type="evidence" value="ECO:0007669"/>
    <property type="project" value="UniProtKB-UniRule"/>
</dbReference>
<organism evidence="3 4">
    <name type="scientific">Phaeodactylibacter xiamenensis</name>
    <dbReference type="NCBI Taxonomy" id="1524460"/>
    <lineage>
        <taxon>Bacteria</taxon>
        <taxon>Pseudomonadati</taxon>
        <taxon>Bacteroidota</taxon>
        <taxon>Saprospiria</taxon>
        <taxon>Saprospirales</taxon>
        <taxon>Haliscomenobacteraceae</taxon>
        <taxon>Phaeodactylibacter</taxon>
    </lineage>
</organism>
<dbReference type="PANTHER" id="PTHR21043">
    <property type="entry name" value="IOJAP SUPERFAMILY ORTHOLOG"/>
    <property type="match status" value="1"/>
</dbReference>
<dbReference type="RefSeq" id="WP_044219535.1">
    <property type="nucleotide sequence ID" value="NZ_CAKZLC010000210.1"/>
</dbReference>
<dbReference type="InterPro" id="IPR004394">
    <property type="entry name" value="Iojap/RsfS/C7orf30"/>
</dbReference>
<dbReference type="Pfam" id="PF02410">
    <property type="entry name" value="RsfS"/>
    <property type="match status" value="1"/>
</dbReference>
<dbReference type="Proteomes" id="UP000029736">
    <property type="component" value="Unassembled WGS sequence"/>
</dbReference>
<reference evidence="3 4" key="1">
    <citation type="journal article" date="2014" name="Int. J. Syst. Evol. Microbiol.">
        <title>Phaeodactylibacter xiamenensis gen. nov., sp. nov., a member of the family Saprospiraceae isolated from the marine alga Phaeodactylum tricornutum.</title>
        <authorList>
            <person name="Chen Z.Jr."/>
            <person name="Lei X."/>
            <person name="Lai Q."/>
            <person name="Li Y."/>
            <person name="Zhang B."/>
            <person name="Zhang J."/>
            <person name="Zhang H."/>
            <person name="Yang L."/>
            <person name="Zheng W."/>
            <person name="Tian Y."/>
            <person name="Yu Z."/>
            <person name="Xu H.Jr."/>
            <person name="Zheng T."/>
        </authorList>
    </citation>
    <scope>NUCLEOTIDE SEQUENCE [LARGE SCALE GENOMIC DNA]</scope>
    <source>
        <strain evidence="3 4">KD52</strain>
    </source>
</reference>
<dbReference type="HAMAP" id="MF_01477">
    <property type="entry name" value="Iojap_RsfS"/>
    <property type="match status" value="1"/>
</dbReference>
<dbReference type="EMBL" id="JPOS01000020">
    <property type="protein sequence ID" value="KGE88215.1"/>
    <property type="molecule type" value="Genomic_DNA"/>
</dbReference>
<protein>
    <recommendedName>
        <fullName evidence="2">Ribosomal silencing factor RsfS</fullName>
    </recommendedName>
</protein>
<dbReference type="InterPro" id="IPR043519">
    <property type="entry name" value="NT_sf"/>
</dbReference>
<dbReference type="GO" id="GO:0043023">
    <property type="term" value="F:ribosomal large subunit binding"/>
    <property type="evidence" value="ECO:0007669"/>
    <property type="project" value="TreeGrafter"/>
</dbReference>
<gene>
    <name evidence="2" type="primary">rsfS</name>
    <name evidence="3" type="ORF">IX84_10400</name>
</gene>
<dbReference type="PANTHER" id="PTHR21043:SF0">
    <property type="entry name" value="MITOCHONDRIAL ASSEMBLY OF RIBOSOMAL LARGE SUBUNIT PROTEIN 1"/>
    <property type="match status" value="1"/>
</dbReference>
<comment type="subunit">
    <text evidence="2">Interacts with ribosomal protein uL14 (rplN).</text>
</comment>
<keyword evidence="2" id="KW-0678">Repressor</keyword>
<name>A0A098S7Y4_9BACT</name>
<dbReference type="AlphaFoldDB" id="A0A098S7Y4"/>
<keyword evidence="2" id="KW-0963">Cytoplasm</keyword>
<dbReference type="NCBIfam" id="TIGR00090">
    <property type="entry name" value="rsfS_iojap_ybeB"/>
    <property type="match status" value="1"/>
</dbReference>
<accession>A0A098S7Y4</accession>
<comment type="similarity">
    <text evidence="1 2">Belongs to the Iojap/RsfS family.</text>
</comment>
<comment type="subcellular location">
    <subcellularLocation>
        <location evidence="2">Cytoplasm</location>
    </subcellularLocation>
</comment>
<comment type="function">
    <text evidence="2">Functions as a ribosomal silencing factor. Interacts with ribosomal protein uL14 (rplN), blocking formation of intersubunit bridge B8. Prevents association of the 30S and 50S ribosomal subunits and the formation of functional ribosomes, thus repressing translation.</text>
</comment>
<evidence type="ECO:0000313" key="3">
    <source>
        <dbReference type="EMBL" id="KGE88215.1"/>
    </source>
</evidence>
<dbReference type="Gene3D" id="3.30.460.10">
    <property type="entry name" value="Beta Polymerase, domain 2"/>
    <property type="match status" value="1"/>
</dbReference>
<dbReference type="GO" id="GO:0042256">
    <property type="term" value="P:cytosolic ribosome assembly"/>
    <property type="evidence" value="ECO:0007669"/>
    <property type="project" value="UniProtKB-UniRule"/>
</dbReference>
<dbReference type="SUPFAM" id="SSF81301">
    <property type="entry name" value="Nucleotidyltransferase"/>
    <property type="match status" value="1"/>
</dbReference>
<comment type="caution">
    <text evidence="3">The sequence shown here is derived from an EMBL/GenBank/DDBJ whole genome shotgun (WGS) entry which is preliminary data.</text>
</comment>
<dbReference type="STRING" id="1524460.IX84_10400"/>
<sequence length="128" mass="14919">MNSHTKVQQRELTTEALNELIIESIQDIKGKNIIKLDMRKLDDAPTDYFIICEGDSNTQVKAIADHIQKRLKREADTFASHVEGDRNALWVCIDYFTTVAHVFHKERRSFYELESLWSDAQVTEYKSL</sequence>
<evidence type="ECO:0000256" key="2">
    <source>
        <dbReference type="HAMAP-Rule" id="MF_01477"/>
    </source>
</evidence>